<dbReference type="OrthoDB" id="9808890at2"/>
<comment type="caution">
    <text evidence="6">The sequence shown here is derived from an EMBL/GenBank/DDBJ whole genome shotgun (WGS) entry which is preliminary data.</text>
</comment>
<dbReference type="RefSeq" id="WP_151860796.1">
    <property type="nucleotide sequence ID" value="NZ_WBZC01000019.1"/>
</dbReference>
<dbReference type="Gene3D" id="2.30.30.40">
    <property type="entry name" value="SH3 Domains"/>
    <property type="match status" value="2"/>
</dbReference>
<dbReference type="SUPFAM" id="SSF54001">
    <property type="entry name" value="Cysteine proteinases"/>
    <property type="match status" value="1"/>
</dbReference>
<dbReference type="InterPro" id="IPR000064">
    <property type="entry name" value="NLP_P60_dom"/>
</dbReference>
<dbReference type="Gene3D" id="3.90.1720.10">
    <property type="entry name" value="endopeptidase domain like (from Nostoc punctiforme)"/>
    <property type="match status" value="1"/>
</dbReference>
<dbReference type="Pfam" id="PF00877">
    <property type="entry name" value="NLPC_P60"/>
    <property type="match status" value="1"/>
</dbReference>
<dbReference type="GO" id="GO:0006508">
    <property type="term" value="P:proteolysis"/>
    <property type="evidence" value="ECO:0007669"/>
    <property type="project" value="UniProtKB-KW"/>
</dbReference>
<dbReference type="Proteomes" id="UP000432715">
    <property type="component" value="Unassembled WGS sequence"/>
</dbReference>
<dbReference type="Pfam" id="PF06347">
    <property type="entry name" value="SH3_4"/>
    <property type="match status" value="1"/>
</dbReference>
<dbReference type="InterPro" id="IPR041382">
    <property type="entry name" value="SH3_16"/>
</dbReference>
<reference evidence="6 7" key="1">
    <citation type="submission" date="2019-10" db="EMBL/GenBank/DDBJ databases">
        <title>Alkaliphilus serpentinus sp. nov. and Alkaliphilus pronyensis sp. nov., two novel anaerobic alkaliphilic species isolated from the serpentinized-hosted hydrothermal field of the Prony Bay (New Caledonia).</title>
        <authorList>
            <person name="Postec A."/>
        </authorList>
    </citation>
    <scope>NUCLEOTIDE SEQUENCE [LARGE SCALE GENOMIC DNA]</scope>
    <source>
        <strain evidence="6 7">LacV</strain>
    </source>
</reference>
<comment type="similarity">
    <text evidence="1">Belongs to the peptidase C40 family.</text>
</comment>
<evidence type="ECO:0000256" key="3">
    <source>
        <dbReference type="ARBA" id="ARBA00022801"/>
    </source>
</evidence>
<evidence type="ECO:0000256" key="1">
    <source>
        <dbReference type="ARBA" id="ARBA00007074"/>
    </source>
</evidence>
<dbReference type="EMBL" id="WBZC01000019">
    <property type="protein sequence ID" value="KAB3535431.1"/>
    <property type="molecule type" value="Genomic_DNA"/>
</dbReference>
<evidence type="ECO:0000256" key="4">
    <source>
        <dbReference type="ARBA" id="ARBA00022807"/>
    </source>
</evidence>
<dbReference type="GO" id="GO:0008234">
    <property type="term" value="F:cysteine-type peptidase activity"/>
    <property type="evidence" value="ECO:0007669"/>
    <property type="project" value="UniProtKB-KW"/>
</dbReference>
<feature type="domain" description="NlpC/P60" evidence="5">
    <location>
        <begin position="152"/>
        <end position="271"/>
    </location>
</feature>
<dbReference type="PROSITE" id="PS51935">
    <property type="entry name" value="NLPC_P60"/>
    <property type="match status" value="1"/>
</dbReference>
<keyword evidence="2" id="KW-0645">Protease</keyword>
<dbReference type="InterPro" id="IPR038765">
    <property type="entry name" value="Papain-like_cys_pep_sf"/>
</dbReference>
<dbReference type="Pfam" id="PF18348">
    <property type="entry name" value="SH3_16"/>
    <property type="match status" value="1"/>
</dbReference>
<organism evidence="6 7">
    <name type="scientific">Alkaliphilus pronyensis</name>
    <dbReference type="NCBI Taxonomy" id="1482732"/>
    <lineage>
        <taxon>Bacteria</taxon>
        <taxon>Bacillati</taxon>
        <taxon>Bacillota</taxon>
        <taxon>Clostridia</taxon>
        <taxon>Peptostreptococcales</taxon>
        <taxon>Natronincolaceae</taxon>
        <taxon>Alkaliphilus</taxon>
    </lineage>
</organism>
<name>A0A6I0FGY4_9FIRM</name>
<proteinExistence type="inferred from homology"/>
<dbReference type="PANTHER" id="PTHR47053">
    <property type="entry name" value="MUREIN DD-ENDOPEPTIDASE MEPH-RELATED"/>
    <property type="match status" value="1"/>
</dbReference>
<gene>
    <name evidence="6" type="ORF">F8154_06515</name>
</gene>
<dbReference type="PANTHER" id="PTHR47053:SF1">
    <property type="entry name" value="MUREIN DD-ENDOPEPTIDASE MEPH-RELATED"/>
    <property type="match status" value="1"/>
</dbReference>
<protein>
    <submittedName>
        <fullName evidence="6">NlpC/P60 family protein</fullName>
    </submittedName>
</protein>
<evidence type="ECO:0000313" key="6">
    <source>
        <dbReference type="EMBL" id="KAB3535431.1"/>
    </source>
</evidence>
<evidence type="ECO:0000259" key="5">
    <source>
        <dbReference type="PROSITE" id="PS51935"/>
    </source>
</evidence>
<evidence type="ECO:0000313" key="7">
    <source>
        <dbReference type="Proteomes" id="UP000432715"/>
    </source>
</evidence>
<keyword evidence="3" id="KW-0378">Hydrolase</keyword>
<keyword evidence="4" id="KW-0788">Thiol protease</keyword>
<accession>A0A6I0FGY4</accession>
<dbReference type="InterPro" id="IPR010466">
    <property type="entry name" value="DUF1058"/>
</dbReference>
<keyword evidence="7" id="KW-1185">Reference proteome</keyword>
<evidence type="ECO:0000256" key="2">
    <source>
        <dbReference type="ARBA" id="ARBA00022670"/>
    </source>
</evidence>
<dbReference type="AlphaFoldDB" id="A0A6I0FGY4"/>
<sequence length="274" mass="30846">MGNNAFQLGVFIKSVVPIKLHPSFESEMADEGLYGMVVKVIEDTGDGWYYIETHYDYSGYAHQSDMFMDEKRSLDWKNSATNVITHSIVDVMAAPTYKSYIIEVLTRGGVVALTGEEKDGWSEIELIDKKRGWVRSTFVESLKTEANRLDEEKLRKSLVATALSYIGTQYRWGGRSAFGIDCSGLCSISYLLNGIIIYRDAELKSQYMRKISLDEIKPADLLFFPGHVAMYIGDDKYVHSSSSINGVAINSLNPKDYDYREDLAKEITGIGTIF</sequence>
<dbReference type="InterPro" id="IPR051202">
    <property type="entry name" value="Peptidase_C40"/>
</dbReference>